<keyword evidence="2" id="KW-1185">Reference proteome</keyword>
<reference evidence="1 2" key="1">
    <citation type="submission" date="2017-12" db="EMBL/GenBank/DDBJ databases">
        <title>Confluentibacter flavum sp. nov., isolated from the saline lake.</title>
        <authorList>
            <person name="Yu L."/>
        </authorList>
    </citation>
    <scope>NUCLEOTIDE SEQUENCE [LARGE SCALE GENOMIC DNA]</scope>
    <source>
        <strain evidence="1 2">3B</strain>
    </source>
</reference>
<comment type="caution">
    <text evidence="1">The sequence shown here is derived from an EMBL/GenBank/DDBJ whole genome shotgun (WGS) entry which is preliminary data.</text>
</comment>
<dbReference type="EMBL" id="PJEO01000052">
    <property type="protein sequence ID" value="PKQ44063.1"/>
    <property type="molecule type" value="Genomic_DNA"/>
</dbReference>
<protein>
    <submittedName>
        <fullName evidence="1">Uncharacterized protein</fullName>
    </submittedName>
</protein>
<evidence type="ECO:0000313" key="1">
    <source>
        <dbReference type="EMBL" id="PKQ44063.1"/>
    </source>
</evidence>
<organism evidence="1 2">
    <name type="scientific">Confluentibacter flavum</name>
    <dbReference type="NCBI Taxonomy" id="1909700"/>
    <lineage>
        <taxon>Bacteria</taxon>
        <taxon>Pseudomonadati</taxon>
        <taxon>Bacteroidota</taxon>
        <taxon>Flavobacteriia</taxon>
        <taxon>Flavobacteriales</taxon>
        <taxon>Flavobacteriaceae</taxon>
        <taxon>Confluentibacter</taxon>
    </lineage>
</organism>
<sequence>MTLDVGIHYEKNNPDSYWYMLTKIFIYCQPELACAELVSVFQVLKTMAAISVKDSEIIPIAIGTASRIVRFKKFFMYNTF</sequence>
<gene>
    <name evidence="1" type="ORF">CSW08_14755</name>
</gene>
<dbReference type="AlphaFoldDB" id="A0A2N3HGM0"/>
<proteinExistence type="predicted"/>
<accession>A0A2N3HGM0</accession>
<dbReference type="Proteomes" id="UP000233435">
    <property type="component" value="Unassembled WGS sequence"/>
</dbReference>
<name>A0A2N3HGM0_9FLAO</name>
<evidence type="ECO:0000313" key="2">
    <source>
        <dbReference type="Proteomes" id="UP000233435"/>
    </source>
</evidence>